<dbReference type="GO" id="GO:0042709">
    <property type="term" value="C:succinate-CoA ligase complex"/>
    <property type="evidence" value="ECO:0007669"/>
    <property type="project" value="TreeGrafter"/>
</dbReference>
<dbReference type="Pfam" id="PF00549">
    <property type="entry name" value="Ligase_CoA"/>
    <property type="match status" value="1"/>
</dbReference>
<dbReference type="InterPro" id="IPR017866">
    <property type="entry name" value="Succ-CoA_synthase_bsu_CS"/>
</dbReference>
<dbReference type="InterPro" id="IPR005809">
    <property type="entry name" value="Succ_CoA_ligase-like_bsu"/>
</dbReference>
<dbReference type="PANTHER" id="PTHR11815:SF1">
    <property type="entry name" value="SUCCINATE--COA LIGASE [ADP-FORMING] SUBUNIT BETA, MITOCHONDRIAL"/>
    <property type="match status" value="1"/>
</dbReference>
<dbReference type="Proteomes" id="UP000813385">
    <property type="component" value="Unassembled WGS sequence"/>
</dbReference>
<dbReference type="AlphaFoldDB" id="A0A8K0TJE5"/>
<keyword evidence="8" id="KW-1185">Reference proteome</keyword>
<evidence type="ECO:0000256" key="2">
    <source>
        <dbReference type="ARBA" id="ARBA00022741"/>
    </source>
</evidence>
<evidence type="ECO:0000256" key="3">
    <source>
        <dbReference type="ARBA" id="ARBA00022840"/>
    </source>
</evidence>
<dbReference type="Gene3D" id="3.40.50.261">
    <property type="entry name" value="Succinyl-CoA synthetase domains"/>
    <property type="match status" value="1"/>
</dbReference>
<sequence length="413" mass="44618">MNAPFRTLVSAQGLGRCRLARLAIATQIRRLSLHEYQTQELFRHAGIQVPRGRPVWSSSEVQDAVAEFGPGCRLKPQTLDSHHGSAMRSGARPSQALDGVSVEGNTASTPSTSLQDHKLQETPAYVEEAVVDAEDWSLDIKVDRERYQAILQLDRPAGQDSRGGPTRQIYPLSALKGVDDATHTKIATQLGAVGGQKKELRRTIDKMYGLFFAKDAISLQSMLSLSRSNDSLWCSGGRLTVDDAASKRQEELFSQRDTGAEVPEELEAEKYSLVYVKLPGNIGTVVNGAGLAMATNDAIAHHGGASANFLDTGGQATVDTMTKAFSIILGDQRVKAILVNIYGGIIRCDMIAESIISTARSLGPLRVPLVVRLQGTNSEEGLRLLEEADLGMHIESDFGRAASRAVELAHESS</sequence>
<dbReference type="GO" id="GO:0006104">
    <property type="term" value="P:succinyl-CoA metabolic process"/>
    <property type="evidence" value="ECO:0007669"/>
    <property type="project" value="TreeGrafter"/>
</dbReference>
<dbReference type="InterPro" id="IPR005811">
    <property type="entry name" value="SUCC_ACL_C"/>
</dbReference>
<dbReference type="GO" id="GO:0005524">
    <property type="term" value="F:ATP binding"/>
    <property type="evidence" value="ECO:0007669"/>
    <property type="project" value="InterPro"/>
</dbReference>
<keyword evidence="3" id="KW-0067">ATP-binding</keyword>
<dbReference type="PROSITE" id="PS01217">
    <property type="entry name" value="SUCCINYL_COA_LIG_3"/>
    <property type="match status" value="1"/>
</dbReference>
<dbReference type="InterPro" id="IPR016102">
    <property type="entry name" value="Succinyl-CoA_synth-like"/>
</dbReference>
<name>A0A8K0TJE5_9PEZI</name>
<keyword evidence="4" id="KW-0809">Transit peptide</keyword>
<dbReference type="GO" id="GO:0004775">
    <property type="term" value="F:succinate-CoA ligase (ADP-forming) activity"/>
    <property type="evidence" value="ECO:0007669"/>
    <property type="project" value="TreeGrafter"/>
</dbReference>
<accession>A0A8K0TJE5</accession>
<dbReference type="FunFam" id="3.40.50.261:FF:000001">
    <property type="entry name" value="Succinate--CoA ligase [ADP-forming] subunit beta"/>
    <property type="match status" value="1"/>
</dbReference>
<dbReference type="SUPFAM" id="SSF56059">
    <property type="entry name" value="Glutathione synthetase ATP-binding domain-like"/>
    <property type="match status" value="1"/>
</dbReference>
<keyword evidence="1" id="KW-0816">Tricarboxylic acid cycle</keyword>
<dbReference type="SUPFAM" id="SSF52210">
    <property type="entry name" value="Succinyl-CoA synthetase domains"/>
    <property type="match status" value="1"/>
</dbReference>
<gene>
    <name evidence="7" type="ORF">B0T11DRAFT_62279</name>
</gene>
<organism evidence="7 8">
    <name type="scientific">Plectosphaerella cucumerina</name>
    <dbReference type="NCBI Taxonomy" id="40658"/>
    <lineage>
        <taxon>Eukaryota</taxon>
        <taxon>Fungi</taxon>
        <taxon>Dikarya</taxon>
        <taxon>Ascomycota</taxon>
        <taxon>Pezizomycotina</taxon>
        <taxon>Sordariomycetes</taxon>
        <taxon>Hypocreomycetidae</taxon>
        <taxon>Glomerellales</taxon>
        <taxon>Plectosphaerellaceae</taxon>
        <taxon>Plectosphaerella</taxon>
    </lineage>
</organism>
<evidence type="ECO:0000313" key="7">
    <source>
        <dbReference type="EMBL" id="KAH7368269.1"/>
    </source>
</evidence>
<dbReference type="OrthoDB" id="1664372at2759"/>
<dbReference type="Gene3D" id="3.30.470.20">
    <property type="entry name" value="ATP-grasp fold, B domain"/>
    <property type="match status" value="1"/>
</dbReference>
<feature type="compositionally biased region" description="Polar residues" evidence="5">
    <location>
        <begin position="103"/>
        <end position="114"/>
    </location>
</feature>
<dbReference type="EMBL" id="JAGPXD010000002">
    <property type="protein sequence ID" value="KAH7368269.1"/>
    <property type="molecule type" value="Genomic_DNA"/>
</dbReference>
<dbReference type="PIRSF" id="PIRSF001554">
    <property type="entry name" value="SucCS_beta"/>
    <property type="match status" value="1"/>
</dbReference>
<reference evidence="7" key="1">
    <citation type="journal article" date="2021" name="Nat. Commun.">
        <title>Genetic determinants of endophytism in the Arabidopsis root mycobiome.</title>
        <authorList>
            <person name="Mesny F."/>
            <person name="Miyauchi S."/>
            <person name="Thiergart T."/>
            <person name="Pickel B."/>
            <person name="Atanasova L."/>
            <person name="Karlsson M."/>
            <person name="Huettel B."/>
            <person name="Barry K.W."/>
            <person name="Haridas S."/>
            <person name="Chen C."/>
            <person name="Bauer D."/>
            <person name="Andreopoulos W."/>
            <person name="Pangilinan J."/>
            <person name="LaButti K."/>
            <person name="Riley R."/>
            <person name="Lipzen A."/>
            <person name="Clum A."/>
            <person name="Drula E."/>
            <person name="Henrissat B."/>
            <person name="Kohler A."/>
            <person name="Grigoriev I.V."/>
            <person name="Martin F.M."/>
            <person name="Hacquard S."/>
        </authorList>
    </citation>
    <scope>NUCLEOTIDE SEQUENCE</scope>
    <source>
        <strain evidence="7">MPI-CAGE-AT-0016</strain>
    </source>
</reference>
<evidence type="ECO:0000256" key="4">
    <source>
        <dbReference type="ARBA" id="ARBA00022946"/>
    </source>
</evidence>
<dbReference type="PANTHER" id="PTHR11815">
    <property type="entry name" value="SUCCINYL-COA SYNTHETASE BETA CHAIN"/>
    <property type="match status" value="1"/>
</dbReference>
<evidence type="ECO:0000313" key="8">
    <source>
        <dbReference type="Proteomes" id="UP000813385"/>
    </source>
</evidence>
<evidence type="ECO:0000256" key="5">
    <source>
        <dbReference type="SAM" id="MobiDB-lite"/>
    </source>
</evidence>
<dbReference type="InterPro" id="IPR013815">
    <property type="entry name" value="ATP_grasp_subdomain_1"/>
</dbReference>
<keyword evidence="2" id="KW-0547">Nucleotide-binding</keyword>
<dbReference type="Gene3D" id="3.30.1490.20">
    <property type="entry name" value="ATP-grasp fold, A domain"/>
    <property type="match status" value="1"/>
</dbReference>
<comment type="caution">
    <text evidence="7">The sequence shown here is derived from an EMBL/GenBank/DDBJ whole genome shotgun (WGS) entry which is preliminary data.</text>
</comment>
<proteinExistence type="predicted"/>
<keyword evidence="7" id="KW-0436">Ligase</keyword>
<feature type="domain" description="ATP-citrate synthase/succinyl-CoA ligase C-terminal" evidence="6">
    <location>
        <begin position="285"/>
        <end position="390"/>
    </location>
</feature>
<feature type="region of interest" description="Disordered" evidence="5">
    <location>
        <begin position="77"/>
        <end position="118"/>
    </location>
</feature>
<evidence type="ECO:0000259" key="6">
    <source>
        <dbReference type="Pfam" id="PF00549"/>
    </source>
</evidence>
<protein>
    <submittedName>
        <fullName evidence="7">Beta subunit of gdp-forming succinate-CoA ligase</fullName>
    </submittedName>
</protein>
<evidence type="ECO:0000256" key="1">
    <source>
        <dbReference type="ARBA" id="ARBA00022532"/>
    </source>
</evidence>
<dbReference type="GO" id="GO:0006099">
    <property type="term" value="P:tricarboxylic acid cycle"/>
    <property type="evidence" value="ECO:0007669"/>
    <property type="project" value="InterPro"/>
</dbReference>